<feature type="transmembrane region" description="Helical" evidence="5">
    <location>
        <begin position="59"/>
        <end position="82"/>
    </location>
</feature>
<sequence length="415" mass="45326">MKGTDDKAPIPAPPTGIRRRLAKTLFINLSFMLGLGLFESARGPTLLDLAEVYHIDLETLSFMFLTTSVGSLIGSFCTGWFMDKYPGLQAFFLFATTFLLGLSTLVLPFLRHVYLFFALTFVLGLSSGAVDTEDNTPSRITLFYPLIGGIAMLVSTGFLLFVREEWIEHQQSTNNTHVERDGAESGGPTPKVAKQQSLTKAKLSLVVLVGVFVFLYAGAEYSLANFLTTFAVECQLQLSKTQGAELTAIYWGAFAVMRLAAIFAAIRLDPKHVMGFSFICSLVGGVALSIWAEHSFLALQIGTGILGVGMASVYATGILWLEGYVLITGRLGCLFPIAASIGPDTYPILVGHFIEDWPMLLMHLMLATMVGCILLFMLAACIGRRVQSENQLEIEKEGAEEADEKIEMKPLEVTN</sequence>
<evidence type="ECO:0000256" key="4">
    <source>
        <dbReference type="SAM" id="MobiDB-lite"/>
    </source>
</evidence>
<feature type="transmembrane region" description="Helical" evidence="5">
    <location>
        <begin position="88"/>
        <end position="106"/>
    </location>
</feature>
<dbReference type="SUPFAM" id="SSF103473">
    <property type="entry name" value="MFS general substrate transporter"/>
    <property type="match status" value="1"/>
</dbReference>
<feature type="region of interest" description="Disordered" evidence="4">
    <location>
        <begin position="173"/>
        <end position="192"/>
    </location>
</feature>
<dbReference type="Gene3D" id="1.20.1250.20">
    <property type="entry name" value="MFS general substrate transporter like domains"/>
    <property type="match status" value="2"/>
</dbReference>
<dbReference type="AlphaFoldDB" id="A0A553PBB0"/>
<dbReference type="PANTHER" id="PTHR23121">
    <property type="entry name" value="SODIUM-DEPENDENT GLUCOSE TRANSPORTER 1"/>
    <property type="match status" value="1"/>
</dbReference>
<reference evidence="6 7" key="1">
    <citation type="journal article" date="2018" name="Nat. Ecol. Evol.">
        <title>Genomic signatures of mitonuclear coevolution across populations of Tigriopus californicus.</title>
        <authorList>
            <person name="Barreto F.S."/>
            <person name="Watson E.T."/>
            <person name="Lima T.G."/>
            <person name="Willett C.S."/>
            <person name="Edmands S."/>
            <person name="Li W."/>
            <person name="Burton R.S."/>
        </authorList>
    </citation>
    <scope>NUCLEOTIDE SEQUENCE [LARGE SCALE GENOMIC DNA]</scope>
    <source>
        <strain evidence="6 7">San Diego</strain>
    </source>
</reference>
<evidence type="ECO:0000256" key="2">
    <source>
        <dbReference type="ARBA" id="ARBA00022989"/>
    </source>
</evidence>
<feature type="transmembrane region" description="Helical" evidence="5">
    <location>
        <begin position="298"/>
        <end position="321"/>
    </location>
</feature>
<keyword evidence="3 5" id="KW-0472">Membrane</keyword>
<feature type="transmembrane region" description="Helical" evidence="5">
    <location>
        <begin position="333"/>
        <end position="354"/>
    </location>
</feature>
<feature type="transmembrane region" description="Helical" evidence="5">
    <location>
        <begin position="360"/>
        <end position="382"/>
    </location>
</feature>
<dbReference type="Proteomes" id="UP000318571">
    <property type="component" value="Chromosome 2"/>
</dbReference>
<feature type="region of interest" description="Disordered" evidence="4">
    <location>
        <begin position="396"/>
        <end position="415"/>
    </location>
</feature>
<feature type="transmembrane region" description="Helical" evidence="5">
    <location>
        <begin position="273"/>
        <end position="292"/>
    </location>
</feature>
<dbReference type="OMA" id="HADVQIT"/>
<evidence type="ECO:0000256" key="5">
    <source>
        <dbReference type="SAM" id="Phobius"/>
    </source>
</evidence>
<keyword evidence="7" id="KW-1185">Reference proteome</keyword>
<dbReference type="PANTHER" id="PTHR23121:SF9">
    <property type="entry name" value="SODIUM-DEPENDENT GLUCOSE TRANSPORTER 1"/>
    <property type="match status" value="1"/>
</dbReference>
<evidence type="ECO:0000313" key="6">
    <source>
        <dbReference type="EMBL" id="TRY74972.1"/>
    </source>
</evidence>
<dbReference type="InterPro" id="IPR036259">
    <property type="entry name" value="MFS_trans_sf"/>
</dbReference>
<feature type="transmembrane region" description="Helical" evidence="5">
    <location>
        <begin position="248"/>
        <end position="266"/>
    </location>
</feature>
<organism evidence="6 7">
    <name type="scientific">Tigriopus californicus</name>
    <name type="common">Marine copepod</name>
    <dbReference type="NCBI Taxonomy" id="6832"/>
    <lineage>
        <taxon>Eukaryota</taxon>
        <taxon>Metazoa</taxon>
        <taxon>Ecdysozoa</taxon>
        <taxon>Arthropoda</taxon>
        <taxon>Crustacea</taxon>
        <taxon>Multicrustacea</taxon>
        <taxon>Hexanauplia</taxon>
        <taxon>Copepoda</taxon>
        <taxon>Harpacticoida</taxon>
        <taxon>Harpacticidae</taxon>
        <taxon>Tigriopus</taxon>
    </lineage>
</organism>
<evidence type="ECO:0000256" key="3">
    <source>
        <dbReference type="ARBA" id="ARBA00023136"/>
    </source>
</evidence>
<feature type="transmembrane region" description="Helical" evidence="5">
    <location>
        <begin position="201"/>
        <end position="219"/>
    </location>
</feature>
<accession>A0A553PBB0</accession>
<name>A0A553PBB0_TIGCA</name>
<feature type="transmembrane region" description="Helical" evidence="5">
    <location>
        <begin position="142"/>
        <end position="162"/>
    </location>
</feature>
<keyword evidence="2 5" id="KW-1133">Transmembrane helix</keyword>
<evidence type="ECO:0000313" key="7">
    <source>
        <dbReference type="Proteomes" id="UP000318571"/>
    </source>
</evidence>
<evidence type="ECO:0008006" key="8">
    <source>
        <dbReference type="Google" id="ProtNLM"/>
    </source>
</evidence>
<feature type="transmembrane region" description="Helical" evidence="5">
    <location>
        <begin position="113"/>
        <end position="130"/>
    </location>
</feature>
<proteinExistence type="predicted"/>
<protein>
    <recommendedName>
        <fullName evidence="8">Major facilitator superfamily (MFS) profile domain-containing protein</fullName>
    </recommendedName>
</protein>
<evidence type="ECO:0000256" key="1">
    <source>
        <dbReference type="ARBA" id="ARBA00022692"/>
    </source>
</evidence>
<dbReference type="EMBL" id="VCGU01000005">
    <property type="protein sequence ID" value="TRY74972.1"/>
    <property type="molecule type" value="Genomic_DNA"/>
</dbReference>
<comment type="caution">
    <text evidence="6">The sequence shown here is derived from an EMBL/GenBank/DDBJ whole genome shotgun (WGS) entry which is preliminary data.</text>
</comment>
<keyword evidence="1 5" id="KW-0812">Transmembrane</keyword>
<gene>
    <name evidence="6" type="ORF">TCAL_11610</name>
</gene>